<keyword evidence="1" id="KW-1277">Toxin-antitoxin system</keyword>
<organism evidence="2 3">
    <name type="scientific">Desulfovibrio psychrotolerans</name>
    <dbReference type="NCBI Taxonomy" id="415242"/>
    <lineage>
        <taxon>Bacteria</taxon>
        <taxon>Pseudomonadati</taxon>
        <taxon>Thermodesulfobacteriota</taxon>
        <taxon>Desulfovibrionia</taxon>
        <taxon>Desulfovibrionales</taxon>
        <taxon>Desulfovibrionaceae</taxon>
        <taxon>Desulfovibrio</taxon>
    </lineage>
</organism>
<dbReference type="Gene3D" id="3.30.2310.20">
    <property type="entry name" value="RelE-like"/>
    <property type="match status" value="1"/>
</dbReference>
<dbReference type="PANTHER" id="PTHR38813:SF1">
    <property type="entry name" value="TOXIN RELE1-RELATED"/>
    <property type="match status" value="1"/>
</dbReference>
<dbReference type="Pfam" id="PF05016">
    <property type="entry name" value="ParE_toxin"/>
    <property type="match status" value="1"/>
</dbReference>
<dbReference type="RefSeq" id="WP_174411109.1">
    <property type="nucleotide sequence ID" value="NZ_BLVP01000043.1"/>
</dbReference>
<accession>A0A7J0BXT2</accession>
<proteinExistence type="predicted"/>
<dbReference type="SUPFAM" id="SSF143011">
    <property type="entry name" value="RelE-like"/>
    <property type="match status" value="1"/>
</dbReference>
<dbReference type="InterPro" id="IPR007712">
    <property type="entry name" value="RelE/ParE_toxin"/>
</dbReference>
<evidence type="ECO:0000313" key="2">
    <source>
        <dbReference type="EMBL" id="GFM38493.1"/>
    </source>
</evidence>
<comment type="caution">
    <text evidence="2">The sequence shown here is derived from an EMBL/GenBank/DDBJ whole genome shotgun (WGS) entry which is preliminary data.</text>
</comment>
<dbReference type="InterPro" id="IPR035093">
    <property type="entry name" value="RelE/ParE_toxin_dom_sf"/>
</dbReference>
<evidence type="ECO:0000313" key="3">
    <source>
        <dbReference type="Proteomes" id="UP000503820"/>
    </source>
</evidence>
<sequence length="90" mass="10666">MTYEVHLHKSALKTLKKMDGTLRRCILNKIEHLKRDPRPYDCKKLSGSDMYRVRSGNFRILYTIEDKKLIVLIVAIRDRKEAYKTRQSVA</sequence>
<dbReference type="PANTHER" id="PTHR38813">
    <property type="match status" value="1"/>
</dbReference>
<dbReference type="InterPro" id="IPR052747">
    <property type="entry name" value="TA_system_RelE_toxin"/>
</dbReference>
<dbReference type="EMBL" id="BLVP01000043">
    <property type="protein sequence ID" value="GFM38493.1"/>
    <property type="molecule type" value="Genomic_DNA"/>
</dbReference>
<reference evidence="2 3" key="1">
    <citation type="submission" date="2020-05" db="EMBL/GenBank/DDBJ databases">
        <title>Draft genome sequence of Desulfovibrio psychrotolerans JS1T.</title>
        <authorList>
            <person name="Ueno A."/>
            <person name="Tamazawa S."/>
            <person name="Tamamura S."/>
            <person name="Murakami T."/>
            <person name="Kiyama T."/>
            <person name="Inomata H."/>
            <person name="Amano Y."/>
            <person name="Miyakawa K."/>
            <person name="Tamaki H."/>
            <person name="Naganuma T."/>
            <person name="Kaneko K."/>
        </authorList>
    </citation>
    <scope>NUCLEOTIDE SEQUENCE [LARGE SCALE GENOMIC DNA]</scope>
    <source>
        <strain evidence="2 3">JS1</strain>
    </source>
</reference>
<evidence type="ECO:0000256" key="1">
    <source>
        <dbReference type="ARBA" id="ARBA00022649"/>
    </source>
</evidence>
<gene>
    <name evidence="2" type="ORF">DSM19430T_31770</name>
</gene>
<protein>
    <submittedName>
        <fullName evidence="2">Uncharacterized protein</fullName>
    </submittedName>
</protein>
<name>A0A7J0BXT2_9BACT</name>
<dbReference type="AlphaFoldDB" id="A0A7J0BXT2"/>
<keyword evidence="3" id="KW-1185">Reference proteome</keyword>
<dbReference type="Proteomes" id="UP000503820">
    <property type="component" value="Unassembled WGS sequence"/>
</dbReference>